<keyword evidence="2" id="KW-0342">GTP-binding</keyword>
<dbReference type="InterPro" id="IPR027417">
    <property type="entry name" value="P-loop_NTPase"/>
</dbReference>
<sequence length="206" mass="22609">MSSRQTNGSNKKQCTLKIVLLGDSAVGKSSIATRYIVGKFQSSNATIGAAFLTKTVAIDENKQVTLELWDTAGQERYRSLTPIYYRGTDVAIIVYDVNSPISLTHAQSWIDELKSYIESEREASLRILLVGNKLDLNNEFQPSGELVDQSEFGNFLVSAKTGEGISEMFGDIIANMNDDLFEQQNNSKEVIPLEDNTGSSFGSCAC</sequence>
<comment type="subcellular location">
    <subcellularLocation>
        <location evidence="3">Endomembrane system</location>
        <topology evidence="3">Lipid-anchor</topology>
        <orientation evidence="3">Cytoplasmic side</orientation>
    </subcellularLocation>
</comment>
<dbReference type="SMART" id="SM00177">
    <property type="entry name" value="ARF"/>
    <property type="match status" value="1"/>
</dbReference>
<dbReference type="GO" id="GO:0003924">
    <property type="term" value="F:GTPase activity"/>
    <property type="evidence" value="ECO:0007669"/>
    <property type="project" value="InterPro"/>
</dbReference>
<accession>A0AAV5RTN8</accession>
<evidence type="ECO:0000313" key="5">
    <source>
        <dbReference type="Proteomes" id="UP001377567"/>
    </source>
</evidence>
<dbReference type="InterPro" id="IPR005225">
    <property type="entry name" value="Small_GTP-bd"/>
</dbReference>
<evidence type="ECO:0000256" key="3">
    <source>
        <dbReference type="ARBA" id="ARBA00046278"/>
    </source>
</evidence>
<comment type="caution">
    <text evidence="4">The sequence shown here is derived from an EMBL/GenBank/DDBJ whole genome shotgun (WGS) entry which is preliminary data.</text>
</comment>
<dbReference type="Gene3D" id="3.40.50.300">
    <property type="entry name" value="P-loop containing nucleotide triphosphate hydrolases"/>
    <property type="match status" value="1"/>
</dbReference>
<dbReference type="SMART" id="SM00173">
    <property type="entry name" value="RAS"/>
    <property type="match status" value="1"/>
</dbReference>
<dbReference type="PRINTS" id="PR00449">
    <property type="entry name" value="RASTRNSFRMNG"/>
</dbReference>
<dbReference type="PROSITE" id="PS51419">
    <property type="entry name" value="RAB"/>
    <property type="match status" value="1"/>
</dbReference>
<dbReference type="SUPFAM" id="SSF52540">
    <property type="entry name" value="P-loop containing nucleoside triphosphate hydrolases"/>
    <property type="match status" value="1"/>
</dbReference>
<dbReference type="Proteomes" id="UP001377567">
    <property type="component" value="Unassembled WGS sequence"/>
</dbReference>
<dbReference type="GO" id="GO:0012505">
    <property type="term" value="C:endomembrane system"/>
    <property type="evidence" value="ECO:0007669"/>
    <property type="project" value="UniProtKB-SubCell"/>
</dbReference>
<dbReference type="PROSITE" id="PS51420">
    <property type="entry name" value="RHO"/>
    <property type="match status" value="1"/>
</dbReference>
<dbReference type="Pfam" id="PF00071">
    <property type="entry name" value="Ras"/>
    <property type="match status" value="1"/>
</dbReference>
<evidence type="ECO:0000256" key="1">
    <source>
        <dbReference type="ARBA" id="ARBA00022741"/>
    </source>
</evidence>
<dbReference type="InterPro" id="IPR050227">
    <property type="entry name" value="Rab"/>
</dbReference>
<keyword evidence="5" id="KW-1185">Reference proteome</keyword>
<dbReference type="SMART" id="SM00175">
    <property type="entry name" value="RAB"/>
    <property type="match status" value="1"/>
</dbReference>
<dbReference type="FunFam" id="3.40.50.300:FF:000808">
    <property type="entry name" value="Small GTP-binding protein, putative"/>
    <property type="match status" value="1"/>
</dbReference>
<dbReference type="NCBIfam" id="TIGR00231">
    <property type="entry name" value="small_GTP"/>
    <property type="match status" value="1"/>
</dbReference>
<evidence type="ECO:0000313" key="4">
    <source>
        <dbReference type="EMBL" id="GMM54795.1"/>
    </source>
</evidence>
<evidence type="ECO:0000256" key="2">
    <source>
        <dbReference type="ARBA" id="ARBA00023134"/>
    </source>
</evidence>
<proteinExistence type="predicted"/>
<dbReference type="SMART" id="SM00174">
    <property type="entry name" value="RHO"/>
    <property type="match status" value="1"/>
</dbReference>
<protein>
    <submittedName>
        <fullName evidence="4">Rab family GTPase</fullName>
    </submittedName>
</protein>
<dbReference type="InterPro" id="IPR001806">
    <property type="entry name" value="Small_GTPase"/>
</dbReference>
<gene>
    <name evidence="4" type="ORF">DAKH74_014110</name>
</gene>
<reference evidence="4 5" key="1">
    <citation type="journal article" date="2023" name="Elife">
        <title>Identification of key yeast species and microbe-microbe interactions impacting larval growth of Drosophila in the wild.</title>
        <authorList>
            <person name="Mure A."/>
            <person name="Sugiura Y."/>
            <person name="Maeda R."/>
            <person name="Honda K."/>
            <person name="Sakurai N."/>
            <person name="Takahashi Y."/>
            <person name="Watada M."/>
            <person name="Katoh T."/>
            <person name="Gotoh A."/>
            <person name="Gotoh Y."/>
            <person name="Taniguchi I."/>
            <person name="Nakamura K."/>
            <person name="Hayashi T."/>
            <person name="Katayama T."/>
            <person name="Uemura T."/>
            <person name="Hattori Y."/>
        </authorList>
    </citation>
    <scope>NUCLEOTIDE SEQUENCE [LARGE SCALE GENOMIC DNA]</scope>
    <source>
        <strain evidence="4 5">KH-74</strain>
    </source>
</reference>
<dbReference type="PANTHER" id="PTHR47977">
    <property type="entry name" value="RAS-RELATED PROTEIN RAB"/>
    <property type="match status" value="1"/>
</dbReference>
<dbReference type="AlphaFoldDB" id="A0AAV5RTN8"/>
<dbReference type="GO" id="GO:0005525">
    <property type="term" value="F:GTP binding"/>
    <property type="evidence" value="ECO:0007669"/>
    <property type="project" value="UniProtKB-KW"/>
</dbReference>
<name>A0AAV5RTN8_MAUHU</name>
<keyword evidence="1" id="KW-0547">Nucleotide-binding</keyword>
<dbReference type="PROSITE" id="PS51421">
    <property type="entry name" value="RAS"/>
    <property type="match status" value="1"/>
</dbReference>
<organism evidence="4 5">
    <name type="scientific">Maudiozyma humilis</name>
    <name type="common">Sour dough yeast</name>
    <name type="synonym">Kazachstania humilis</name>
    <dbReference type="NCBI Taxonomy" id="51915"/>
    <lineage>
        <taxon>Eukaryota</taxon>
        <taxon>Fungi</taxon>
        <taxon>Dikarya</taxon>
        <taxon>Ascomycota</taxon>
        <taxon>Saccharomycotina</taxon>
        <taxon>Saccharomycetes</taxon>
        <taxon>Saccharomycetales</taxon>
        <taxon>Saccharomycetaceae</taxon>
        <taxon>Maudiozyma</taxon>
    </lineage>
</organism>
<dbReference type="EMBL" id="BTGD01000003">
    <property type="protein sequence ID" value="GMM54795.1"/>
    <property type="molecule type" value="Genomic_DNA"/>
</dbReference>